<feature type="non-terminal residue" evidence="1">
    <location>
        <position position="1"/>
    </location>
</feature>
<gene>
    <name evidence="1" type="ORF">MNBD_ALPHA05-236</name>
</gene>
<reference evidence="1" key="1">
    <citation type="submission" date="2018-06" db="EMBL/GenBank/DDBJ databases">
        <authorList>
            <person name="Zhirakovskaya E."/>
        </authorList>
    </citation>
    <scope>NUCLEOTIDE SEQUENCE</scope>
</reference>
<evidence type="ECO:0000313" key="1">
    <source>
        <dbReference type="EMBL" id="VAV96711.1"/>
    </source>
</evidence>
<protein>
    <submittedName>
        <fullName evidence="1">Uncharacterized protein</fullName>
    </submittedName>
</protein>
<accession>A0A3B0S0C4</accession>
<dbReference type="AlphaFoldDB" id="A0A3B0S0C4"/>
<organism evidence="1">
    <name type="scientific">hydrothermal vent metagenome</name>
    <dbReference type="NCBI Taxonomy" id="652676"/>
    <lineage>
        <taxon>unclassified sequences</taxon>
        <taxon>metagenomes</taxon>
        <taxon>ecological metagenomes</taxon>
    </lineage>
</organism>
<proteinExistence type="predicted"/>
<sequence>KGEVKSEEGARLYVANFVNWGPNPN</sequence>
<dbReference type="EMBL" id="UOEH01000205">
    <property type="protein sequence ID" value="VAV96711.1"/>
    <property type="molecule type" value="Genomic_DNA"/>
</dbReference>
<name>A0A3B0S0C4_9ZZZZ</name>